<evidence type="ECO:0000313" key="4">
    <source>
        <dbReference type="Proteomes" id="UP000540685"/>
    </source>
</evidence>
<dbReference type="GO" id="GO:0003677">
    <property type="term" value="F:DNA binding"/>
    <property type="evidence" value="ECO:0007669"/>
    <property type="project" value="UniProtKB-KW"/>
</dbReference>
<dbReference type="Proteomes" id="UP000540685">
    <property type="component" value="Unassembled WGS sequence"/>
</dbReference>
<gene>
    <name evidence="3" type="ORF">F4562_002829</name>
</gene>
<dbReference type="Gene3D" id="1.10.260.40">
    <property type="entry name" value="lambda repressor-like DNA-binding domains"/>
    <property type="match status" value="1"/>
</dbReference>
<dbReference type="InterPro" id="IPR010982">
    <property type="entry name" value="Lambda_DNA-bd_dom_sf"/>
</dbReference>
<dbReference type="SMART" id="SM00530">
    <property type="entry name" value="HTH_XRE"/>
    <property type="match status" value="1"/>
</dbReference>
<dbReference type="CDD" id="cd00093">
    <property type="entry name" value="HTH_XRE"/>
    <property type="match status" value="1"/>
</dbReference>
<dbReference type="PANTHER" id="PTHR46797:SF1">
    <property type="entry name" value="METHYLPHOSPHONATE SYNTHASE"/>
    <property type="match status" value="1"/>
</dbReference>
<reference evidence="3 4" key="1">
    <citation type="submission" date="2020-08" db="EMBL/GenBank/DDBJ databases">
        <title>Sequencing the genomes of 1000 actinobacteria strains.</title>
        <authorList>
            <person name="Klenk H.-P."/>
        </authorList>
    </citation>
    <scope>NUCLEOTIDE SEQUENCE [LARGE SCALE GENOMIC DNA]</scope>
    <source>
        <strain evidence="3 4">DSM 46887</strain>
    </source>
</reference>
<dbReference type="SUPFAM" id="SSF47413">
    <property type="entry name" value="lambda repressor-like DNA-binding domains"/>
    <property type="match status" value="1"/>
</dbReference>
<feature type="domain" description="HTH cro/C1-type" evidence="2">
    <location>
        <begin position="39"/>
        <end position="93"/>
    </location>
</feature>
<evidence type="ECO:0000256" key="1">
    <source>
        <dbReference type="ARBA" id="ARBA00023125"/>
    </source>
</evidence>
<name>A0A7W9IFH8_9ACTN</name>
<keyword evidence="1 3" id="KW-0238">DNA-binding</keyword>
<dbReference type="EMBL" id="JACHMP010000001">
    <property type="protein sequence ID" value="MBB5819767.1"/>
    <property type="molecule type" value="Genomic_DNA"/>
</dbReference>
<dbReference type="PANTHER" id="PTHR46797">
    <property type="entry name" value="HTH-TYPE TRANSCRIPTIONAL REGULATOR"/>
    <property type="match status" value="1"/>
</dbReference>
<dbReference type="InterPro" id="IPR050807">
    <property type="entry name" value="TransReg_Diox_bact_type"/>
</dbReference>
<dbReference type="GO" id="GO:0003700">
    <property type="term" value="F:DNA-binding transcription factor activity"/>
    <property type="evidence" value="ECO:0007669"/>
    <property type="project" value="TreeGrafter"/>
</dbReference>
<proteinExistence type="predicted"/>
<accession>A0A7W9IFH8</accession>
<dbReference type="GO" id="GO:0005829">
    <property type="term" value="C:cytosol"/>
    <property type="evidence" value="ECO:0007669"/>
    <property type="project" value="TreeGrafter"/>
</dbReference>
<keyword evidence="4" id="KW-1185">Reference proteome</keyword>
<protein>
    <submittedName>
        <fullName evidence="3">DNA-binding XRE family transcriptional regulator</fullName>
    </submittedName>
</protein>
<comment type="caution">
    <text evidence="3">The sequence shown here is derived from an EMBL/GenBank/DDBJ whole genome shotgun (WGS) entry which is preliminary data.</text>
</comment>
<evidence type="ECO:0000313" key="3">
    <source>
        <dbReference type="EMBL" id="MBB5819767.1"/>
    </source>
</evidence>
<sequence>MTGHSSWKTLKAKRLLEVEADEHPEYTRAVRDMDLGDRLREVRTARNLTQAEVARRAGISQPALSRIELGGGVPTLEMLDRIGRAMGVRFTISVGDDQAEQIDLLAG</sequence>
<dbReference type="Pfam" id="PF01381">
    <property type="entry name" value="HTH_3"/>
    <property type="match status" value="1"/>
</dbReference>
<organism evidence="3 4">
    <name type="scientific">Streptosporangium becharense</name>
    <dbReference type="NCBI Taxonomy" id="1816182"/>
    <lineage>
        <taxon>Bacteria</taxon>
        <taxon>Bacillati</taxon>
        <taxon>Actinomycetota</taxon>
        <taxon>Actinomycetes</taxon>
        <taxon>Streptosporangiales</taxon>
        <taxon>Streptosporangiaceae</taxon>
        <taxon>Streptosporangium</taxon>
    </lineage>
</organism>
<dbReference type="RefSeq" id="WP_184537871.1">
    <property type="nucleotide sequence ID" value="NZ_JACHMP010000001.1"/>
</dbReference>
<dbReference type="InterPro" id="IPR001387">
    <property type="entry name" value="Cro/C1-type_HTH"/>
</dbReference>
<evidence type="ECO:0000259" key="2">
    <source>
        <dbReference type="PROSITE" id="PS50943"/>
    </source>
</evidence>
<dbReference type="AlphaFoldDB" id="A0A7W9IFH8"/>
<dbReference type="PROSITE" id="PS50943">
    <property type="entry name" value="HTH_CROC1"/>
    <property type="match status" value="1"/>
</dbReference>